<feature type="binding site" evidence="6">
    <location>
        <begin position="89"/>
        <end position="96"/>
    </location>
    <ligand>
        <name>ATP</name>
        <dbReference type="ChEBI" id="CHEBI:30616"/>
    </ligand>
</feature>
<dbReference type="GO" id="GO:0005737">
    <property type="term" value="C:cytoplasm"/>
    <property type="evidence" value="ECO:0007669"/>
    <property type="project" value="UniProtKB-SubCell"/>
</dbReference>
<dbReference type="Pfam" id="PF00225">
    <property type="entry name" value="Kinesin"/>
    <property type="match status" value="1"/>
</dbReference>
<dbReference type="OrthoDB" id="3176171at2759"/>
<dbReference type="GO" id="GO:0008017">
    <property type="term" value="F:microtubule binding"/>
    <property type="evidence" value="ECO:0007669"/>
    <property type="project" value="InterPro"/>
</dbReference>
<evidence type="ECO:0000256" key="7">
    <source>
        <dbReference type="SAM" id="MobiDB-lite"/>
    </source>
</evidence>
<dbReference type="PANTHER" id="PTHR47969:SF15">
    <property type="entry name" value="CHROMOSOME-ASSOCIATED KINESIN KIF4A-RELATED"/>
    <property type="match status" value="1"/>
</dbReference>
<comment type="subcellular location">
    <subcellularLocation>
        <location evidence="1">Cytoplasm</location>
    </subcellularLocation>
</comment>
<dbReference type="Proteomes" id="UP000038010">
    <property type="component" value="Unassembled WGS sequence"/>
</dbReference>
<feature type="region of interest" description="Disordered" evidence="7">
    <location>
        <begin position="341"/>
        <end position="365"/>
    </location>
</feature>
<feature type="region of interest" description="Disordered" evidence="7">
    <location>
        <begin position="555"/>
        <end position="647"/>
    </location>
</feature>
<dbReference type="CDD" id="cd00106">
    <property type="entry name" value="KISc"/>
    <property type="match status" value="1"/>
</dbReference>
<evidence type="ECO:0000313" key="10">
    <source>
        <dbReference type="Proteomes" id="UP000038010"/>
    </source>
</evidence>
<dbReference type="AlphaFoldDB" id="A0A0N1HZW0"/>
<feature type="compositionally biased region" description="Acidic residues" evidence="7">
    <location>
        <begin position="587"/>
        <end position="606"/>
    </location>
</feature>
<feature type="region of interest" description="Disordered" evidence="7">
    <location>
        <begin position="386"/>
        <end position="446"/>
    </location>
</feature>
<dbReference type="GO" id="GO:0005524">
    <property type="term" value="F:ATP binding"/>
    <property type="evidence" value="ECO:0007669"/>
    <property type="project" value="UniProtKB-UniRule"/>
</dbReference>
<comment type="similarity">
    <text evidence="6">Belongs to the TRAFAC class myosin-kinesin ATPase superfamily. Kinesin family.</text>
</comment>
<dbReference type="VEuPathDB" id="FungiDB:AB675_8827"/>
<protein>
    <submittedName>
        <fullName evidence="9">Kinesin-like protein KIF22</fullName>
    </submittedName>
</protein>
<evidence type="ECO:0000256" key="1">
    <source>
        <dbReference type="ARBA" id="ARBA00004496"/>
    </source>
</evidence>
<dbReference type="GO" id="GO:0003777">
    <property type="term" value="F:microtubule motor activity"/>
    <property type="evidence" value="ECO:0007669"/>
    <property type="project" value="InterPro"/>
</dbReference>
<dbReference type="Gene3D" id="3.40.850.10">
    <property type="entry name" value="Kinesin motor domain"/>
    <property type="match status" value="1"/>
</dbReference>
<keyword evidence="10" id="KW-1185">Reference proteome</keyword>
<feature type="compositionally biased region" description="Polar residues" evidence="7">
    <location>
        <begin position="351"/>
        <end position="361"/>
    </location>
</feature>
<dbReference type="RefSeq" id="XP_018004450.1">
    <property type="nucleotide sequence ID" value="XM_018149307.1"/>
</dbReference>
<keyword evidence="6" id="KW-0505">Motor protein</keyword>
<evidence type="ECO:0000256" key="3">
    <source>
        <dbReference type="ARBA" id="ARBA00022741"/>
    </source>
</evidence>
<dbReference type="InterPro" id="IPR027640">
    <property type="entry name" value="Kinesin-like_fam"/>
</dbReference>
<dbReference type="GO" id="GO:0007018">
    <property type="term" value="P:microtubule-based movement"/>
    <property type="evidence" value="ECO:0007669"/>
    <property type="project" value="InterPro"/>
</dbReference>
<feature type="compositionally biased region" description="Basic and acidic residues" evidence="7">
    <location>
        <begin position="555"/>
        <end position="570"/>
    </location>
</feature>
<dbReference type="GeneID" id="28741187"/>
<dbReference type="SUPFAM" id="SSF52540">
    <property type="entry name" value="P-loop containing nucleoside triphosphate hydrolases"/>
    <property type="match status" value="1"/>
</dbReference>
<dbReference type="PRINTS" id="PR00380">
    <property type="entry name" value="KINESINHEAVY"/>
</dbReference>
<feature type="compositionally biased region" description="Polar residues" evidence="7">
    <location>
        <begin position="399"/>
        <end position="435"/>
    </location>
</feature>
<dbReference type="InterPro" id="IPR001752">
    <property type="entry name" value="Kinesin_motor_dom"/>
</dbReference>
<dbReference type="GO" id="GO:0007052">
    <property type="term" value="P:mitotic spindle organization"/>
    <property type="evidence" value="ECO:0007669"/>
    <property type="project" value="TreeGrafter"/>
</dbReference>
<keyword evidence="2" id="KW-0963">Cytoplasm</keyword>
<dbReference type="InterPro" id="IPR036961">
    <property type="entry name" value="Kinesin_motor_dom_sf"/>
</dbReference>
<feature type="domain" description="Kinesin motor" evidence="8">
    <location>
        <begin position="2"/>
        <end position="333"/>
    </location>
</feature>
<dbReference type="GO" id="GO:0051231">
    <property type="term" value="P:spindle elongation"/>
    <property type="evidence" value="ECO:0007669"/>
    <property type="project" value="TreeGrafter"/>
</dbReference>
<dbReference type="PROSITE" id="PS50067">
    <property type="entry name" value="KINESIN_MOTOR_2"/>
    <property type="match status" value="1"/>
</dbReference>
<dbReference type="InterPro" id="IPR027417">
    <property type="entry name" value="P-loop_NTPase"/>
</dbReference>
<evidence type="ECO:0000256" key="5">
    <source>
        <dbReference type="ARBA" id="ARBA00023054"/>
    </source>
</evidence>
<dbReference type="STRING" id="1664694.A0A0N1HZW0"/>
<evidence type="ECO:0000256" key="2">
    <source>
        <dbReference type="ARBA" id="ARBA00022490"/>
    </source>
</evidence>
<proteinExistence type="inferred from homology"/>
<organism evidence="9 10">
    <name type="scientific">Cyphellophora attinorum</name>
    <dbReference type="NCBI Taxonomy" id="1664694"/>
    <lineage>
        <taxon>Eukaryota</taxon>
        <taxon>Fungi</taxon>
        <taxon>Dikarya</taxon>
        <taxon>Ascomycota</taxon>
        <taxon>Pezizomycotina</taxon>
        <taxon>Eurotiomycetes</taxon>
        <taxon>Chaetothyriomycetidae</taxon>
        <taxon>Chaetothyriales</taxon>
        <taxon>Cyphellophoraceae</taxon>
        <taxon>Cyphellophora</taxon>
    </lineage>
</organism>
<sequence>MSVRVVARIRPLLKTERDVDQILTEHAGADEKTSIVKIPNPKNLSEEYSFQFSSVYGQESTQQQIFDAEVSPTIKQLFQGIDVTIFAYGSTGTGKTHTMRGGRALTDRGMIPRLLSSIFRKSKALEKSSNGDTTVDVSMSYYEIYNDRVFDLFEPPEKRNATGLAIREAEGGKTVVVGLTEEPCSTLKEFEVLYDRANANRSTGATKLNAHSSRSHAILCVKLTMTTPTETRVSVASAIDLAGSEDNRRTGNDKHRMVESASINKSLFVLAQCVEAIGKKQSRIPYRESKMTRILSLGQNNGICVMILNLAPTKPFHLDTLSSLNFANRTKKIEVKEVENEPIFKGPPRQATGTSGTTIQRQPLRPLTHVINVNLNVNRDTKEKPAKAFSVYSDRSRGAQVQKSSPLKRSAEHQASSRPLKQQRPLSSQPMTLSSKRPIPSGPTLSTANLEALIDSRVRSALATHTLAAPPPAEPPISDAVQARLDSIEKRLENVADEERAEGISFLFMAKQHQARGEDVSALKMYELASGYFPENEKLQAKIERLRERVRRRKAEEEELHTAREERVQESSRLVAARREQARNTQDGEDESYIVEAASDSEDDDSYALSSTSSPKRAKPRKKASGRAGKKQRDNAHSIPHNISSPDPLVQAAQAVPSGADGPPTPRMQHVLSIINSRDVHQIKQLQGVGPKRAEGIVGLLQELDEQLASHVDGHGSQWIIEDEQGLVSLKGVGQKGVAKMREGIAL</sequence>
<dbReference type="PANTHER" id="PTHR47969">
    <property type="entry name" value="CHROMOSOME-ASSOCIATED KINESIN KIF4A-RELATED"/>
    <property type="match status" value="1"/>
</dbReference>
<dbReference type="GO" id="GO:0005875">
    <property type="term" value="C:microtubule associated complex"/>
    <property type="evidence" value="ECO:0007669"/>
    <property type="project" value="TreeGrafter"/>
</dbReference>
<evidence type="ECO:0000256" key="4">
    <source>
        <dbReference type="ARBA" id="ARBA00022840"/>
    </source>
</evidence>
<evidence type="ECO:0000313" key="9">
    <source>
        <dbReference type="EMBL" id="KPI44487.1"/>
    </source>
</evidence>
<feature type="compositionally biased region" description="Basic residues" evidence="7">
    <location>
        <begin position="616"/>
        <end position="630"/>
    </location>
</feature>
<dbReference type="SMART" id="SM00129">
    <property type="entry name" value="KISc"/>
    <property type="match status" value="1"/>
</dbReference>
<dbReference type="EMBL" id="LFJN01000003">
    <property type="protein sequence ID" value="KPI44487.1"/>
    <property type="molecule type" value="Genomic_DNA"/>
</dbReference>
<keyword evidence="4 6" id="KW-0067">ATP-binding</keyword>
<accession>A0A0N1HZW0</accession>
<keyword evidence="3 6" id="KW-0547">Nucleotide-binding</keyword>
<comment type="caution">
    <text evidence="9">The sequence shown here is derived from an EMBL/GenBank/DDBJ whole genome shotgun (WGS) entry which is preliminary data.</text>
</comment>
<reference evidence="9 10" key="1">
    <citation type="submission" date="2015-06" db="EMBL/GenBank/DDBJ databases">
        <title>Draft genome of the ant-associated black yeast Phialophora attae CBS 131958.</title>
        <authorList>
            <person name="Moreno L.F."/>
            <person name="Stielow B.J."/>
            <person name="de Hoog S."/>
            <person name="Vicente V.A."/>
            <person name="Weiss V.A."/>
            <person name="de Vries M."/>
            <person name="Cruz L.M."/>
            <person name="Souza E.M."/>
        </authorList>
    </citation>
    <scope>NUCLEOTIDE SEQUENCE [LARGE SCALE GENOMIC DNA]</scope>
    <source>
        <strain evidence="9 10">CBS 131958</strain>
    </source>
</reference>
<name>A0A0N1HZW0_9EURO</name>
<gene>
    <name evidence="9" type="ORF">AB675_8827</name>
</gene>
<evidence type="ECO:0000259" key="8">
    <source>
        <dbReference type="PROSITE" id="PS50067"/>
    </source>
</evidence>
<keyword evidence="5" id="KW-0175">Coiled coil</keyword>
<evidence type="ECO:0000256" key="6">
    <source>
        <dbReference type="PROSITE-ProRule" id="PRU00283"/>
    </source>
</evidence>